<sequence>MSQDREIIAAAALKRLQELRFTSPLYKKFDEDHQRREKFRRLIDVGVLRPNSRSNAIKSLEVLLDLTKNILENKNDKKYHRFKTTNLKVKRFIMETPGVLQCCIELGFEEKAEDYQTYYVFKPKYMANLSVGASMIKEALDRERPKEEQERDALEKAKAEEIAHKVKIKKQFYDDRMTVANRNRTAIHTRTIIESSVSGGLKHGKVHTLSDVI</sequence>
<dbReference type="EMBL" id="LUGG01000014">
    <property type="protein sequence ID" value="OBZ70204.1"/>
    <property type="molecule type" value="Genomic_DNA"/>
</dbReference>
<keyword evidence="3" id="KW-1185">Reference proteome</keyword>
<organism evidence="2 3">
    <name type="scientific">Grifola frondosa</name>
    <name type="common">Maitake</name>
    <name type="synonym">Polyporus frondosus</name>
    <dbReference type="NCBI Taxonomy" id="5627"/>
    <lineage>
        <taxon>Eukaryota</taxon>
        <taxon>Fungi</taxon>
        <taxon>Dikarya</taxon>
        <taxon>Basidiomycota</taxon>
        <taxon>Agaricomycotina</taxon>
        <taxon>Agaricomycetes</taxon>
        <taxon>Polyporales</taxon>
        <taxon>Grifolaceae</taxon>
        <taxon>Grifola</taxon>
    </lineage>
</organism>
<evidence type="ECO:0000313" key="2">
    <source>
        <dbReference type="EMBL" id="OBZ70204.1"/>
    </source>
</evidence>
<dbReference type="InterPro" id="IPR018997">
    <property type="entry name" value="PUB_domain"/>
</dbReference>
<dbReference type="InterPro" id="IPR036339">
    <property type="entry name" value="PUB-like_dom_sf"/>
</dbReference>
<dbReference type="CDD" id="cd09212">
    <property type="entry name" value="PUB"/>
    <property type="match status" value="1"/>
</dbReference>
<dbReference type="SUPFAM" id="SSF143503">
    <property type="entry name" value="PUG domain-like"/>
    <property type="match status" value="1"/>
</dbReference>
<dbReference type="OMA" id="VPAINCS"/>
<reference evidence="2 3" key="1">
    <citation type="submission" date="2016-03" db="EMBL/GenBank/DDBJ databases">
        <title>Whole genome sequencing of Grifola frondosa 9006-11.</title>
        <authorList>
            <person name="Min B."/>
            <person name="Park H."/>
            <person name="Kim J.-G."/>
            <person name="Cho H."/>
            <person name="Oh Y.-L."/>
            <person name="Kong W.-S."/>
            <person name="Choi I.-G."/>
        </authorList>
    </citation>
    <scope>NUCLEOTIDE SEQUENCE [LARGE SCALE GENOMIC DNA]</scope>
    <source>
        <strain evidence="2 3">9006-11</strain>
    </source>
</reference>
<evidence type="ECO:0000313" key="3">
    <source>
        <dbReference type="Proteomes" id="UP000092993"/>
    </source>
</evidence>
<protein>
    <recommendedName>
        <fullName evidence="1">PUB domain-containing protein</fullName>
    </recommendedName>
</protein>
<evidence type="ECO:0000259" key="1">
    <source>
        <dbReference type="Pfam" id="PF09409"/>
    </source>
</evidence>
<gene>
    <name evidence="2" type="ORF">A0H81_10037</name>
</gene>
<accession>A0A1C7M553</accession>
<dbReference type="OrthoDB" id="49605at2759"/>
<proteinExistence type="predicted"/>
<dbReference type="STRING" id="5627.A0A1C7M553"/>
<feature type="domain" description="PUB" evidence="1">
    <location>
        <begin position="57"/>
        <end position="129"/>
    </location>
</feature>
<dbReference type="Proteomes" id="UP000092993">
    <property type="component" value="Unassembled WGS sequence"/>
</dbReference>
<dbReference type="Pfam" id="PF09409">
    <property type="entry name" value="PUB"/>
    <property type="match status" value="1"/>
</dbReference>
<comment type="caution">
    <text evidence="2">The sequence shown here is derived from an EMBL/GenBank/DDBJ whole genome shotgun (WGS) entry which is preliminary data.</text>
</comment>
<dbReference type="AlphaFoldDB" id="A0A1C7M553"/>
<dbReference type="Gene3D" id="1.20.58.2190">
    <property type="match status" value="1"/>
</dbReference>
<name>A0A1C7M553_GRIFR</name>